<dbReference type="AlphaFoldDB" id="A0A9D4IGJ4"/>
<keyword evidence="2" id="KW-1185">Reference proteome</keyword>
<reference evidence="1" key="1">
    <citation type="journal article" date="2019" name="bioRxiv">
        <title>The Genome of the Zebra Mussel, Dreissena polymorpha: A Resource for Invasive Species Research.</title>
        <authorList>
            <person name="McCartney M.A."/>
            <person name="Auch B."/>
            <person name="Kono T."/>
            <person name="Mallez S."/>
            <person name="Zhang Y."/>
            <person name="Obille A."/>
            <person name="Becker A."/>
            <person name="Abrahante J.E."/>
            <person name="Garbe J."/>
            <person name="Badalamenti J.P."/>
            <person name="Herman A."/>
            <person name="Mangelson H."/>
            <person name="Liachko I."/>
            <person name="Sullivan S."/>
            <person name="Sone E.D."/>
            <person name="Koren S."/>
            <person name="Silverstein K.A.T."/>
            <person name="Beckman K.B."/>
            <person name="Gohl D.M."/>
        </authorList>
    </citation>
    <scope>NUCLEOTIDE SEQUENCE</scope>
    <source>
        <strain evidence="1">Duluth1</strain>
        <tissue evidence="1">Whole animal</tissue>
    </source>
</reference>
<comment type="caution">
    <text evidence="1">The sequence shown here is derived from an EMBL/GenBank/DDBJ whole genome shotgun (WGS) entry which is preliminary data.</text>
</comment>
<proteinExistence type="predicted"/>
<dbReference type="Proteomes" id="UP000828390">
    <property type="component" value="Unassembled WGS sequence"/>
</dbReference>
<protein>
    <submittedName>
        <fullName evidence="1">Uncharacterized protein</fullName>
    </submittedName>
</protein>
<reference evidence="1" key="2">
    <citation type="submission" date="2020-11" db="EMBL/GenBank/DDBJ databases">
        <authorList>
            <person name="McCartney M.A."/>
            <person name="Auch B."/>
            <person name="Kono T."/>
            <person name="Mallez S."/>
            <person name="Becker A."/>
            <person name="Gohl D.M."/>
            <person name="Silverstein K.A.T."/>
            <person name="Koren S."/>
            <person name="Bechman K.B."/>
            <person name="Herman A."/>
            <person name="Abrahante J.E."/>
            <person name="Garbe J."/>
        </authorList>
    </citation>
    <scope>NUCLEOTIDE SEQUENCE</scope>
    <source>
        <strain evidence="1">Duluth1</strain>
        <tissue evidence="1">Whole animal</tissue>
    </source>
</reference>
<organism evidence="1 2">
    <name type="scientific">Dreissena polymorpha</name>
    <name type="common">Zebra mussel</name>
    <name type="synonym">Mytilus polymorpha</name>
    <dbReference type="NCBI Taxonomy" id="45954"/>
    <lineage>
        <taxon>Eukaryota</taxon>
        <taxon>Metazoa</taxon>
        <taxon>Spiralia</taxon>
        <taxon>Lophotrochozoa</taxon>
        <taxon>Mollusca</taxon>
        <taxon>Bivalvia</taxon>
        <taxon>Autobranchia</taxon>
        <taxon>Heteroconchia</taxon>
        <taxon>Euheterodonta</taxon>
        <taxon>Imparidentia</taxon>
        <taxon>Neoheterodontei</taxon>
        <taxon>Myida</taxon>
        <taxon>Dreissenoidea</taxon>
        <taxon>Dreissenidae</taxon>
        <taxon>Dreissena</taxon>
    </lineage>
</organism>
<accession>A0A9D4IGJ4</accession>
<dbReference type="EMBL" id="JAIWYP010000009">
    <property type="protein sequence ID" value="KAH3772534.1"/>
    <property type="molecule type" value="Genomic_DNA"/>
</dbReference>
<evidence type="ECO:0000313" key="2">
    <source>
        <dbReference type="Proteomes" id="UP000828390"/>
    </source>
</evidence>
<name>A0A9D4IGJ4_DREPO</name>
<gene>
    <name evidence="1" type="ORF">DPMN_173874</name>
</gene>
<sequence length="121" mass="13503">MRSDHHTLSTTETAAYGFYPTVPDITLPSQMTLCTDQKCRPPYYKPSFLLLNLIHQPLMFRKHTQLYLCSLLLLCSGDVHPNPGPDSSSSSSLSGYSHILNNNGLSIMHLNIQSLRPNLTS</sequence>
<evidence type="ECO:0000313" key="1">
    <source>
        <dbReference type="EMBL" id="KAH3772534.1"/>
    </source>
</evidence>